<accession>A0A834T3Y9</accession>
<dbReference type="EMBL" id="JAAIUW010000010">
    <property type="protein sequence ID" value="KAF7813377.1"/>
    <property type="molecule type" value="Genomic_DNA"/>
</dbReference>
<dbReference type="GO" id="GO:0000976">
    <property type="term" value="F:transcription cis-regulatory region binding"/>
    <property type="evidence" value="ECO:0007669"/>
    <property type="project" value="UniProtKB-ARBA"/>
</dbReference>
<dbReference type="GO" id="GO:0009873">
    <property type="term" value="P:ethylene-activated signaling pathway"/>
    <property type="evidence" value="ECO:0007669"/>
    <property type="project" value="UniProtKB-KW"/>
</dbReference>
<evidence type="ECO:0000256" key="3">
    <source>
        <dbReference type="ARBA" id="ARBA00022745"/>
    </source>
</evidence>
<reference evidence="9" key="1">
    <citation type="submission" date="2020-09" db="EMBL/GenBank/DDBJ databases">
        <title>Genome-Enabled Discovery of Anthraquinone Biosynthesis in Senna tora.</title>
        <authorList>
            <person name="Kang S.-H."/>
            <person name="Pandey R.P."/>
            <person name="Lee C.-M."/>
            <person name="Sim J.-S."/>
            <person name="Jeong J.-T."/>
            <person name="Choi B.-S."/>
            <person name="Jung M."/>
            <person name="Ginzburg D."/>
            <person name="Zhao K."/>
            <person name="Won S.Y."/>
            <person name="Oh T.-J."/>
            <person name="Yu Y."/>
            <person name="Kim N.-H."/>
            <person name="Lee O.R."/>
            <person name="Lee T.-H."/>
            <person name="Bashyal P."/>
            <person name="Kim T.-S."/>
            <person name="Lee W.-H."/>
            <person name="Kawkins C."/>
            <person name="Kim C.-K."/>
            <person name="Kim J.S."/>
            <person name="Ahn B.O."/>
            <person name="Rhee S.Y."/>
            <person name="Sohng J.K."/>
        </authorList>
    </citation>
    <scope>NUCLEOTIDE SEQUENCE</scope>
    <source>
        <tissue evidence="9">Leaf</tissue>
    </source>
</reference>
<feature type="compositionally biased region" description="Low complexity" evidence="7">
    <location>
        <begin position="397"/>
        <end position="412"/>
    </location>
</feature>
<name>A0A834T3Y9_9FABA</name>
<dbReference type="FunFam" id="1.10.3180.10:FF:000001">
    <property type="entry name" value="Ethylene insensitive 3-like 1"/>
    <property type="match status" value="1"/>
</dbReference>
<evidence type="ECO:0000256" key="7">
    <source>
        <dbReference type="SAM" id="MobiDB-lite"/>
    </source>
</evidence>
<dbReference type="FunFam" id="1.10.3180.10:FF:000002">
    <property type="entry name" value="Ethylene insensitive 3-like 1"/>
    <property type="match status" value="1"/>
</dbReference>
<sequence>MREIDDFGPDVWYALHSFLMPKPSISSFLVAFSAPRVVQKILGRLSINCSLYYLYKKILHLTVAIAYASLDIDIDDIRYQNIEEKDVSDEEIEAEELERRMWKDRIKLKRVKERQKLAALQAEKQKHKHTTDQARRKKMSRAQDGILKYMLKLMEVCKARGFVYGIIPEKGKPVSGASDNIRAWWKEKVKFDKNGPAAIAKYEAECLAMSEADNRNGNTQSTLSDLQDATLGSLLSSLMQHCNPPQRKYPLEKGIPPPWWPTGNEDWWVQLGLPHGQSPPYKKPHDLKKMWKVGVLTAVIKHMSPNIAKIRRHIRQSKCLQDKMTAKESAIWLGVLSQEEALIRQPSSDNGTSGITEMQCRVPVENKQAASSDSNYDVDGVGSVSSKEDKRNELMDVESSVNVSRNTSNNIVQDKEQVDRQPPEKRPRLRPSTTDELPAPSHNETLNVEARSTLLNVNHPEAHIVGLQIHRNEQGNQTDSALRPLEKGIEMPIQLPASEFDQYSYFRPSNIFSTETMYMNGRPSQYPAVQNPDMHHEATYNFYNSVTGFGPGHNELQSINREPTKQVNNAVPMPVVHAKGDEIAGGDLQYYGKDTFQNEVDRPEDLFGSPINSLSLDFGGLNSPPFHLDDFLGDEEIIQYFGA</sequence>
<dbReference type="OrthoDB" id="2017676at2759"/>
<dbReference type="GO" id="GO:0005634">
    <property type="term" value="C:nucleus"/>
    <property type="evidence" value="ECO:0007669"/>
    <property type="project" value="UniProtKB-SubCell"/>
</dbReference>
<keyword evidence="6" id="KW-0175">Coiled coil</keyword>
<evidence type="ECO:0000256" key="2">
    <source>
        <dbReference type="ARBA" id="ARBA00009416"/>
    </source>
</evidence>
<evidence type="ECO:0000256" key="5">
    <source>
        <dbReference type="ARBA" id="ARBA00023242"/>
    </source>
</evidence>
<evidence type="ECO:0000256" key="4">
    <source>
        <dbReference type="ARBA" id="ARBA00023125"/>
    </source>
</evidence>
<dbReference type="Gene3D" id="1.10.3180.10">
    <property type="entry name" value="DNA-binding domain of EIN3-like"/>
    <property type="match status" value="2"/>
</dbReference>
<evidence type="ECO:0000256" key="6">
    <source>
        <dbReference type="SAM" id="Coils"/>
    </source>
</evidence>
<organism evidence="9 10">
    <name type="scientific">Senna tora</name>
    <dbReference type="NCBI Taxonomy" id="362788"/>
    <lineage>
        <taxon>Eukaryota</taxon>
        <taxon>Viridiplantae</taxon>
        <taxon>Streptophyta</taxon>
        <taxon>Embryophyta</taxon>
        <taxon>Tracheophyta</taxon>
        <taxon>Spermatophyta</taxon>
        <taxon>Magnoliopsida</taxon>
        <taxon>eudicotyledons</taxon>
        <taxon>Gunneridae</taxon>
        <taxon>Pentapetalae</taxon>
        <taxon>rosids</taxon>
        <taxon>fabids</taxon>
        <taxon>Fabales</taxon>
        <taxon>Fabaceae</taxon>
        <taxon>Caesalpinioideae</taxon>
        <taxon>Cassia clade</taxon>
        <taxon>Senna</taxon>
    </lineage>
</organism>
<dbReference type="PANTHER" id="PTHR33305:SF30">
    <property type="entry name" value="ETHYLENE INSENSITIVE 3-LIKE 3 PROTEIN"/>
    <property type="match status" value="1"/>
</dbReference>
<feature type="coiled-coil region" evidence="6">
    <location>
        <begin position="80"/>
        <end position="137"/>
    </location>
</feature>
<dbReference type="InterPro" id="IPR023278">
    <property type="entry name" value="Ethylene_insens-like_DNA-bd"/>
</dbReference>
<proteinExistence type="inferred from homology"/>
<feature type="domain" description="Ethylene insensitive 3-like DNA-binding" evidence="8">
    <location>
        <begin position="95"/>
        <end position="340"/>
    </location>
</feature>
<keyword evidence="10" id="KW-1185">Reference proteome</keyword>
<feature type="region of interest" description="Disordered" evidence="7">
    <location>
        <begin position="366"/>
        <end position="443"/>
    </location>
</feature>
<evidence type="ECO:0000256" key="1">
    <source>
        <dbReference type="ARBA" id="ARBA00004123"/>
    </source>
</evidence>
<evidence type="ECO:0000313" key="10">
    <source>
        <dbReference type="Proteomes" id="UP000634136"/>
    </source>
</evidence>
<feature type="compositionally biased region" description="Basic and acidic residues" evidence="7">
    <location>
        <begin position="413"/>
        <end position="426"/>
    </location>
</feature>
<dbReference type="InterPro" id="IPR006957">
    <property type="entry name" value="EIN3"/>
</dbReference>
<comment type="caution">
    <text evidence="9">The sequence shown here is derived from an EMBL/GenBank/DDBJ whole genome shotgun (WGS) entry which is preliminary data.</text>
</comment>
<keyword evidence="5" id="KW-0539">Nucleus</keyword>
<dbReference type="Pfam" id="PF04873">
    <property type="entry name" value="EIN3_DNA-bd"/>
    <property type="match status" value="1"/>
</dbReference>
<keyword evidence="3" id="KW-0936">Ethylene signaling pathway</keyword>
<keyword evidence="4" id="KW-0238">DNA-binding</keyword>
<dbReference type="AlphaFoldDB" id="A0A834T3Y9"/>
<dbReference type="PANTHER" id="PTHR33305">
    <property type="entry name" value="ETHYLENE INSENSITIVE 3-LIKE 2 PROTEIN"/>
    <property type="match status" value="1"/>
</dbReference>
<dbReference type="SUPFAM" id="SSF116768">
    <property type="entry name" value="DNA-binding domain of EIN3-like"/>
    <property type="match status" value="1"/>
</dbReference>
<dbReference type="InterPro" id="IPR047091">
    <property type="entry name" value="EIN3-like_DNA-bd"/>
</dbReference>
<protein>
    <submittedName>
        <fullName evidence="9">ETHYLENE INSENSITIVE 3-like 3 protein</fullName>
    </submittedName>
</protein>
<gene>
    <name evidence="9" type="ORF">G2W53_034353</name>
</gene>
<dbReference type="Proteomes" id="UP000634136">
    <property type="component" value="Unassembled WGS sequence"/>
</dbReference>
<dbReference type="GO" id="GO:0003700">
    <property type="term" value="F:DNA-binding transcription factor activity"/>
    <property type="evidence" value="ECO:0007669"/>
    <property type="project" value="InterPro"/>
</dbReference>
<evidence type="ECO:0000313" key="9">
    <source>
        <dbReference type="EMBL" id="KAF7813377.1"/>
    </source>
</evidence>
<evidence type="ECO:0000259" key="8">
    <source>
        <dbReference type="Pfam" id="PF04873"/>
    </source>
</evidence>
<comment type="similarity">
    <text evidence="2">Belongs to the EIN3 family.</text>
</comment>
<comment type="subcellular location">
    <subcellularLocation>
        <location evidence="1">Nucleus</location>
    </subcellularLocation>
</comment>